<dbReference type="InterPro" id="IPR000182">
    <property type="entry name" value="GNAT_dom"/>
</dbReference>
<dbReference type="RefSeq" id="WP_307410034.1">
    <property type="nucleotide sequence ID" value="NZ_JAUSUR010000006.1"/>
</dbReference>
<dbReference type="EMBL" id="JAUSUR010000006">
    <property type="protein sequence ID" value="MDQ0362426.1"/>
    <property type="molecule type" value="Genomic_DNA"/>
</dbReference>
<dbReference type="EC" id="2.3.1.183" evidence="4"/>
<dbReference type="InterPro" id="IPR016181">
    <property type="entry name" value="Acyl_CoA_acyltransferase"/>
</dbReference>
<dbReference type="Proteomes" id="UP001230220">
    <property type="component" value="Unassembled WGS sequence"/>
</dbReference>
<comment type="caution">
    <text evidence="4">The sequence shown here is derived from an EMBL/GenBank/DDBJ whole genome shotgun (WGS) entry which is preliminary data.</text>
</comment>
<proteinExistence type="predicted"/>
<feature type="domain" description="N-acetyltransferase" evidence="3">
    <location>
        <begin position="3"/>
        <end position="161"/>
    </location>
</feature>
<evidence type="ECO:0000313" key="4">
    <source>
        <dbReference type="EMBL" id="MDQ0362426.1"/>
    </source>
</evidence>
<evidence type="ECO:0000256" key="1">
    <source>
        <dbReference type="ARBA" id="ARBA00022679"/>
    </source>
</evidence>
<protein>
    <submittedName>
        <fullName evidence="4">Phosphinothricin acetyltransferase</fullName>
        <ecNumber evidence="4">2.3.1.183</ecNumber>
    </submittedName>
</protein>
<dbReference type="Gene3D" id="3.40.630.30">
    <property type="match status" value="1"/>
</dbReference>
<evidence type="ECO:0000313" key="5">
    <source>
        <dbReference type="Proteomes" id="UP001230220"/>
    </source>
</evidence>
<keyword evidence="2 4" id="KW-0012">Acyltransferase</keyword>
<dbReference type="Pfam" id="PF00583">
    <property type="entry name" value="Acetyltransf_1"/>
    <property type="match status" value="1"/>
</dbReference>
<dbReference type="CDD" id="cd04301">
    <property type="entry name" value="NAT_SF"/>
    <property type="match status" value="1"/>
</dbReference>
<dbReference type="SUPFAM" id="SSF55729">
    <property type="entry name" value="Acyl-CoA N-acyltransferases (Nat)"/>
    <property type="match status" value="1"/>
</dbReference>
<sequence>MDIVVRKMTVEDWDAVAEIYKQGVDTNMATFQSDIPTYEDWNKSHLEELRYVACINQQVVGWIELSPISSRCVYSGVCEVSVYVHNDFAGNGIASKLYNIMIEASEKAGIWTLQVGIMEDNVASVQLHKKVGFREVGYRERIGKDRFGNWRNTILMERRSKVIE</sequence>
<keyword evidence="1 4" id="KW-0808">Transferase</keyword>
<gene>
    <name evidence="4" type="ORF">J2S15_003180</name>
</gene>
<dbReference type="PROSITE" id="PS51186">
    <property type="entry name" value="GNAT"/>
    <property type="match status" value="1"/>
</dbReference>
<evidence type="ECO:0000259" key="3">
    <source>
        <dbReference type="PROSITE" id="PS51186"/>
    </source>
</evidence>
<evidence type="ECO:0000256" key="2">
    <source>
        <dbReference type="ARBA" id="ARBA00023315"/>
    </source>
</evidence>
<keyword evidence="5" id="KW-1185">Reference proteome</keyword>
<accession>A0ABU0E6I0</accession>
<dbReference type="PANTHER" id="PTHR43072:SF23">
    <property type="entry name" value="UPF0039 PROTEIN C11D3.02C"/>
    <property type="match status" value="1"/>
</dbReference>
<dbReference type="PANTHER" id="PTHR43072">
    <property type="entry name" value="N-ACETYLTRANSFERASE"/>
    <property type="match status" value="1"/>
</dbReference>
<dbReference type="GO" id="GO:0102971">
    <property type="term" value="F:phosphinothricin N-acetyltransferase activity"/>
    <property type="evidence" value="ECO:0007669"/>
    <property type="project" value="UniProtKB-EC"/>
</dbReference>
<organism evidence="4 5">
    <name type="scientific">Breznakia pachnodae</name>
    <dbReference type="NCBI Taxonomy" id="265178"/>
    <lineage>
        <taxon>Bacteria</taxon>
        <taxon>Bacillati</taxon>
        <taxon>Bacillota</taxon>
        <taxon>Erysipelotrichia</taxon>
        <taxon>Erysipelotrichales</taxon>
        <taxon>Erysipelotrichaceae</taxon>
        <taxon>Breznakia</taxon>
    </lineage>
</organism>
<name>A0ABU0E6I0_9FIRM</name>
<reference evidence="4 5" key="1">
    <citation type="submission" date="2023-07" db="EMBL/GenBank/DDBJ databases">
        <title>Genomic Encyclopedia of Type Strains, Phase IV (KMG-IV): sequencing the most valuable type-strain genomes for metagenomic binning, comparative biology and taxonomic classification.</title>
        <authorList>
            <person name="Goeker M."/>
        </authorList>
    </citation>
    <scope>NUCLEOTIDE SEQUENCE [LARGE SCALE GENOMIC DNA]</scope>
    <source>
        <strain evidence="4 5">DSM 16784</strain>
    </source>
</reference>